<evidence type="ECO:0000256" key="4">
    <source>
        <dbReference type="ARBA" id="ARBA00022475"/>
    </source>
</evidence>
<dbReference type="InterPro" id="IPR051909">
    <property type="entry name" value="MFP_Cation_Efflux"/>
</dbReference>
<keyword evidence="12" id="KW-0105">Cadmium resistance</keyword>
<evidence type="ECO:0000256" key="13">
    <source>
        <dbReference type="ARBA" id="ARBA00058766"/>
    </source>
</evidence>
<evidence type="ECO:0000259" key="17">
    <source>
        <dbReference type="Pfam" id="PF25971"/>
    </source>
</evidence>
<proteinExistence type="inferred from homology"/>
<keyword evidence="5" id="KW-0997">Cell inner membrane</keyword>
<evidence type="ECO:0000256" key="5">
    <source>
        <dbReference type="ARBA" id="ARBA00022519"/>
    </source>
</evidence>
<evidence type="ECO:0000313" key="20">
    <source>
        <dbReference type="EMBL" id="URF03973.1"/>
    </source>
</evidence>
<sequence>MAITKKQKAAIAAIIIAGALGCGAVLLTGGTKGSSEEDHGHAEHSEAKGHDDAEHHGKAAGEGHPDDKDHADEEHHETAKKGPHGGNLYTRGGDTIELAMSEEGGEARLRVWATKAGKPVAGGLSLSGDLKRATGESEPLQFKPVKDFFQSDASIDEPHVFDATVTAVLPGEKAPLVAKLSKEEGKIELTAEQVTKAAIGVQVAGPAKVQSGLQFPGEIRFNEDRTAHVVPRLAGVVEAVPANIGQQVKKGHVLAIIASTGLSEQRSELLAAQRRLDLALTTHDREKKLWEEKISAEQDFLQARTALQEAQIAVQNAQQKLVAIGASAASKGLNQFELRAPFDGIIVEKHLALGEAVKEDANIFTISDLSTVWAEFVVSAKDLGHVRVGEKVTISSTSFDSKAEGTVSYVGSLLGEQTRTAKARVTLVNPGMAWRPGLFVTVNVLGEDVQVPVSVSSDAVQEINGQNAVFIAVPGGFVVQPIKIGRTNGKLVEVLEGLKPGVRYAAANSFILKSELGKASAEHAH</sequence>
<dbReference type="FunFam" id="2.40.420.20:FF:000006">
    <property type="entry name" value="RND family efflux transporter MFP subunit"/>
    <property type="match status" value="1"/>
</dbReference>
<gene>
    <name evidence="20" type="ORF">M5D45_16030</name>
</gene>
<dbReference type="InterPro" id="IPR058646">
    <property type="entry name" value="CzcB_N"/>
</dbReference>
<dbReference type="InterPro" id="IPR058647">
    <property type="entry name" value="BSH_CzcB-like"/>
</dbReference>
<dbReference type="InterPro" id="IPR058648">
    <property type="entry name" value="HH_CzcB-like"/>
</dbReference>
<reference evidence="20" key="1">
    <citation type="journal article" date="2022" name="Microbiol. Resour. Announc.">
        <title>Genome Sequence of Cupriavidus campinensis Strain G5, a Member of a Bacterial Consortium Capable of Polyethylene Degradation.</title>
        <authorList>
            <person name="Schneider B."/>
            <person name="Pfeiffer F."/>
            <person name="Dyall-Smith M."/>
            <person name="Kunte H.J."/>
        </authorList>
    </citation>
    <scope>NUCLEOTIDE SEQUENCE</scope>
    <source>
        <strain evidence="20">G5</strain>
    </source>
</reference>
<comment type="similarity">
    <text evidence="2">Belongs to the membrane fusion protein (MFP) (TC 8.A.1) family.</text>
</comment>
<dbReference type="Gene3D" id="2.40.50.100">
    <property type="match status" value="1"/>
</dbReference>
<feature type="domain" description="CzcB-like barrel-sandwich hybrid" evidence="18">
    <location>
        <begin position="225"/>
        <end position="368"/>
    </location>
</feature>
<dbReference type="Gene3D" id="1.10.287.470">
    <property type="entry name" value="Helix hairpin bin"/>
    <property type="match status" value="1"/>
</dbReference>
<dbReference type="EMBL" id="CP097330">
    <property type="protein sequence ID" value="URF03973.1"/>
    <property type="molecule type" value="Genomic_DNA"/>
</dbReference>
<evidence type="ECO:0000313" key="21">
    <source>
        <dbReference type="Proteomes" id="UP001056132"/>
    </source>
</evidence>
<feature type="compositionally biased region" description="Basic and acidic residues" evidence="14">
    <location>
        <begin position="34"/>
        <end position="80"/>
    </location>
</feature>
<keyword evidence="7" id="KW-0862">Zinc</keyword>
<feature type="domain" description="CusB-like beta-barrel" evidence="16">
    <location>
        <begin position="371"/>
        <end position="445"/>
    </location>
</feature>
<dbReference type="FunFam" id="2.40.30.170:FF:000010">
    <property type="entry name" value="Efflux RND transporter periplasmic adaptor subunit"/>
    <property type="match status" value="1"/>
</dbReference>
<evidence type="ECO:0000259" key="16">
    <source>
        <dbReference type="Pfam" id="PF25954"/>
    </source>
</evidence>
<evidence type="ECO:0000259" key="19">
    <source>
        <dbReference type="Pfam" id="PF25975"/>
    </source>
</evidence>
<dbReference type="Pfam" id="PF25893">
    <property type="entry name" value="HH_CzcB"/>
    <property type="match status" value="1"/>
</dbReference>
<dbReference type="GO" id="GO:0030288">
    <property type="term" value="C:outer membrane-bounded periplasmic space"/>
    <property type="evidence" value="ECO:0007669"/>
    <property type="project" value="TreeGrafter"/>
</dbReference>
<keyword evidence="6" id="KW-0812">Transmembrane</keyword>
<keyword evidence="3" id="KW-0813">Transport</keyword>
<feature type="domain" description="CzcB-like alpha-helical hairpin" evidence="15">
    <location>
        <begin position="264"/>
        <end position="323"/>
    </location>
</feature>
<evidence type="ECO:0000256" key="10">
    <source>
        <dbReference type="ARBA" id="ARBA00023136"/>
    </source>
</evidence>
<dbReference type="GO" id="GO:0046914">
    <property type="term" value="F:transition metal ion binding"/>
    <property type="evidence" value="ECO:0007669"/>
    <property type="project" value="TreeGrafter"/>
</dbReference>
<dbReference type="Pfam" id="PF25975">
    <property type="entry name" value="CzcB_C"/>
    <property type="match status" value="1"/>
</dbReference>
<keyword evidence="9" id="KW-0175">Coiled coil</keyword>
<dbReference type="AlphaFoldDB" id="A0AAE9L1K4"/>
<dbReference type="Proteomes" id="UP001056132">
    <property type="component" value="Chromosome 1"/>
</dbReference>
<reference evidence="20" key="2">
    <citation type="submission" date="2022-05" db="EMBL/GenBank/DDBJ databases">
        <authorList>
            <person name="Kunte H.-J."/>
        </authorList>
    </citation>
    <scope>NUCLEOTIDE SEQUENCE</scope>
    <source>
        <strain evidence="20">G5</strain>
    </source>
</reference>
<dbReference type="PROSITE" id="PS51257">
    <property type="entry name" value="PROKAR_LIPOPROTEIN"/>
    <property type="match status" value="1"/>
</dbReference>
<evidence type="ECO:0000256" key="14">
    <source>
        <dbReference type="SAM" id="MobiDB-lite"/>
    </source>
</evidence>
<evidence type="ECO:0000256" key="6">
    <source>
        <dbReference type="ARBA" id="ARBA00022692"/>
    </source>
</evidence>
<accession>A0AAE9L1K4</accession>
<dbReference type="Pfam" id="PF25954">
    <property type="entry name" value="Beta-barrel_RND_2"/>
    <property type="match status" value="1"/>
</dbReference>
<dbReference type="SUPFAM" id="SSF111369">
    <property type="entry name" value="HlyD-like secretion proteins"/>
    <property type="match status" value="1"/>
</dbReference>
<dbReference type="GO" id="GO:0046686">
    <property type="term" value="P:response to cadmium ion"/>
    <property type="evidence" value="ECO:0007669"/>
    <property type="project" value="UniProtKB-KW"/>
</dbReference>
<dbReference type="Gene3D" id="2.40.30.170">
    <property type="match status" value="1"/>
</dbReference>
<evidence type="ECO:0000256" key="11">
    <source>
        <dbReference type="ARBA" id="ARBA00023285"/>
    </source>
</evidence>
<dbReference type="InterPro" id="IPR058792">
    <property type="entry name" value="Beta-barrel_RND_2"/>
</dbReference>
<evidence type="ECO:0000256" key="2">
    <source>
        <dbReference type="ARBA" id="ARBA00009477"/>
    </source>
</evidence>
<keyword evidence="8" id="KW-1133">Transmembrane helix</keyword>
<evidence type="ECO:0000256" key="7">
    <source>
        <dbReference type="ARBA" id="ARBA00022833"/>
    </source>
</evidence>
<dbReference type="Gene3D" id="2.40.420.20">
    <property type="match status" value="1"/>
</dbReference>
<dbReference type="Pfam" id="PF25971">
    <property type="entry name" value="CzcB_N"/>
    <property type="match status" value="1"/>
</dbReference>
<comment type="subcellular location">
    <subcellularLocation>
        <location evidence="1">Cell inner membrane</location>
        <topology evidence="1">Single-pass membrane protein</topology>
    </subcellularLocation>
</comment>
<evidence type="ECO:0000256" key="9">
    <source>
        <dbReference type="ARBA" id="ARBA00023054"/>
    </source>
</evidence>
<dbReference type="RefSeq" id="WP_250024833.1">
    <property type="nucleotide sequence ID" value="NZ_CP097330.1"/>
</dbReference>
<feature type="domain" description="CzcB-like C-terminal circularly permuted SH3-like" evidence="19">
    <location>
        <begin position="453"/>
        <end position="513"/>
    </location>
</feature>
<dbReference type="InterPro" id="IPR058649">
    <property type="entry name" value="CzcB_C"/>
</dbReference>
<evidence type="ECO:0000256" key="12">
    <source>
        <dbReference type="ARBA" id="ARBA00043263"/>
    </source>
</evidence>
<dbReference type="GO" id="GO:0015679">
    <property type="term" value="P:plasma membrane copper ion transport"/>
    <property type="evidence" value="ECO:0007669"/>
    <property type="project" value="TreeGrafter"/>
</dbReference>
<dbReference type="KEGG" id="ccam:M5D45_16030"/>
<name>A0AAE9L1K4_9BURK</name>
<dbReference type="GO" id="GO:0005886">
    <property type="term" value="C:plasma membrane"/>
    <property type="evidence" value="ECO:0007669"/>
    <property type="project" value="UniProtKB-SubCell"/>
</dbReference>
<protein>
    <submittedName>
        <fullName evidence="20">Efflux RND transporter periplasmic adaptor subunit</fullName>
    </submittedName>
</protein>
<keyword evidence="10" id="KW-0472">Membrane</keyword>
<dbReference type="Pfam" id="PF25973">
    <property type="entry name" value="BSH_CzcB"/>
    <property type="match status" value="1"/>
</dbReference>
<comment type="function">
    <text evidence="13">CzcA and CzcB together would act in zinc efflux nearly as effectively as the complete czc efflux system (CzcABC). The CzcB protein is thought to funnel zinc cations to the CzcA transport protein.</text>
</comment>
<evidence type="ECO:0000259" key="15">
    <source>
        <dbReference type="Pfam" id="PF25893"/>
    </source>
</evidence>
<evidence type="ECO:0000259" key="18">
    <source>
        <dbReference type="Pfam" id="PF25973"/>
    </source>
</evidence>
<dbReference type="PANTHER" id="PTHR30097:SF4">
    <property type="entry name" value="SLR6042 PROTEIN"/>
    <property type="match status" value="1"/>
</dbReference>
<evidence type="ECO:0000256" key="1">
    <source>
        <dbReference type="ARBA" id="ARBA00004377"/>
    </source>
</evidence>
<dbReference type="GO" id="GO:0060003">
    <property type="term" value="P:copper ion export"/>
    <property type="evidence" value="ECO:0007669"/>
    <property type="project" value="TreeGrafter"/>
</dbReference>
<keyword evidence="4" id="KW-1003">Cell membrane</keyword>
<feature type="region of interest" description="Disordered" evidence="14">
    <location>
        <begin position="31"/>
        <end position="92"/>
    </location>
</feature>
<dbReference type="NCBIfam" id="TIGR01730">
    <property type="entry name" value="RND_mfp"/>
    <property type="match status" value="1"/>
</dbReference>
<dbReference type="PANTHER" id="PTHR30097">
    <property type="entry name" value="CATION EFFLUX SYSTEM PROTEIN CUSB"/>
    <property type="match status" value="1"/>
</dbReference>
<feature type="domain" description="CzcB N-terminal" evidence="17">
    <location>
        <begin position="86"/>
        <end position="174"/>
    </location>
</feature>
<keyword evidence="11" id="KW-0170">Cobalt</keyword>
<organism evidence="20 21">
    <name type="scientific">Cupriavidus campinensis</name>
    <dbReference type="NCBI Taxonomy" id="151783"/>
    <lineage>
        <taxon>Bacteria</taxon>
        <taxon>Pseudomonadati</taxon>
        <taxon>Pseudomonadota</taxon>
        <taxon>Betaproteobacteria</taxon>
        <taxon>Burkholderiales</taxon>
        <taxon>Burkholderiaceae</taxon>
        <taxon>Cupriavidus</taxon>
    </lineage>
</organism>
<evidence type="ECO:0000256" key="8">
    <source>
        <dbReference type="ARBA" id="ARBA00022989"/>
    </source>
</evidence>
<dbReference type="InterPro" id="IPR006143">
    <property type="entry name" value="RND_pump_MFP"/>
</dbReference>
<evidence type="ECO:0000256" key="3">
    <source>
        <dbReference type="ARBA" id="ARBA00022448"/>
    </source>
</evidence>
<dbReference type="GO" id="GO:0022857">
    <property type="term" value="F:transmembrane transporter activity"/>
    <property type="evidence" value="ECO:0007669"/>
    <property type="project" value="InterPro"/>
</dbReference>